<keyword evidence="4" id="KW-1185">Reference proteome</keyword>
<feature type="compositionally biased region" description="Basic and acidic residues" evidence="1">
    <location>
        <begin position="61"/>
        <end position="83"/>
    </location>
</feature>
<evidence type="ECO:0000256" key="2">
    <source>
        <dbReference type="SAM" id="Phobius"/>
    </source>
</evidence>
<dbReference type="RefSeq" id="WP_072892948.1">
    <property type="nucleotide sequence ID" value="NZ_FQVM01000004.1"/>
</dbReference>
<sequence>MRKPSIFSKEYERKMKRRKRMLIIIVIVAIICILAAFFIKVQGFPSDIKSKIVSIFNKSKTDEGNKKDNNLLEEKNKEDEKVQEAANNQEENSSEKEEDKEFDVALSSGNTIKVTYKEDNGVRMYESVAPLENGTTFSISPTQHSLLIVDGSTQELKLFDQNGNEKDLTFKSYKTRDGRVFTREQILSSQQGYKWCENAKFLDDNKIVYLSNLPWFGTGNLDTYLWMLDLQTGNYQTLFNVKGKEIILGNLTDKGLEITIDGNSKFLTANGELIN</sequence>
<feature type="transmembrane region" description="Helical" evidence="2">
    <location>
        <begin position="21"/>
        <end position="39"/>
    </location>
</feature>
<gene>
    <name evidence="3" type="ORF">SAMN05443638_1048</name>
</gene>
<dbReference type="Proteomes" id="UP000184035">
    <property type="component" value="Unassembled WGS sequence"/>
</dbReference>
<keyword evidence="2" id="KW-0472">Membrane</keyword>
<organism evidence="3 4">
    <name type="scientific">Clostridium fallax</name>
    <dbReference type="NCBI Taxonomy" id="1533"/>
    <lineage>
        <taxon>Bacteria</taxon>
        <taxon>Bacillati</taxon>
        <taxon>Bacillota</taxon>
        <taxon>Clostridia</taxon>
        <taxon>Eubacteriales</taxon>
        <taxon>Clostridiaceae</taxon>
        <taxon>Clostridium</taxon>
    </lineage>
</organism>
<reference evidence="3 4" key="1">
    <citation type="submission" date="2016-11" db="EMBL/GenBank/DDBJ databases">
        <authorList>
            <person name="Jaros S."/>
            <person name="Januszkiewicz K."/>
            <person name="Wedrychowicz H."/>
        </authorList>
    </citation>
    <scope>NUCLEOTIDE SEQUENCE [LARGE SCALE GENOMIC DNA]</scope>
    <source>
        <strain evidence="3 4">DSM 2631</strain>
    </source>
</reference>
<dbReference type="AlphaFoldDB" id="A0A1M4U359"/>
<feature type="region of interest" description="Disordered" evidence="1">
    <location>
        <begin position="61"/>
        <end position="101"/>
    </location>
</feature>
<proteinExistence type="predicted"/>
<dbReference type="EMBL" id="FQVM01000004">
    <property type="protein sequence ID" value="SHE51074.1"/>
    <property type="molecule type" value="Genomic_DNA"/>
</dbReference>
<name>A0A1M4U359_9CLOT</name>
<dbReference type="STRING" id="1533.SAMN05443638_1048"/>
<keyword evidence="2" id="KW-0812">Transmembrane</keyword>
<dbReference type="OrthoDB" id="1952449at2"/>
<protein>
    <submittedName>
        <fullName evidence="3">Uncharacterized protein</fullName>
    </submittedName>
</protein>
<evidence type="ECO:0000256" key="1">
    <source>
        <dbReference type="SAM" id="MobiDB-lite"/>
    </source>
</evidence>
<accession>A0A1M4U359</accession>
<evidence type="ECO:0000313" key="4">
    <source>
        <dbReference type="Proteomes" id="UP000184035"/>
    </source>
</evidence>
<keyword evidence="2" id="KW-1133">Transmembrane helix</keyword>
<evidence type="ECO:0000313" key="3">
    <source>
        <dbReference type="EMBL" id="SHE51074.1"/>
    </source>
</evidence>